<gene>
    <name evidence="1" type="ORF">EVAR_35922_1</name>
</gene>
<keyword evidence="2" id="KW-1185">Reference proteome</keyword>
<sequence length="264" mass="30044">MMKADPYLIAVELIESKQPGSQNPSSIGNRTVGTAMLIFEIDSGLYHNGRRYLSPLNDYRQRSAVLMTNDIPSTGSLDSGPRRRWQSTPCLLPGVDVQPLAFEHRIDLEVLAVLCQTSAERKINVAEKITSNAHFQALEKSGNIMCFIYVKASGNTNLIKLCIRTDIKRTGYYFDLGKKKGRHVLYRRRSPRPLSSRLRTKKSKRIRMINSRRAPARPLPTITYQPSGPQIQYERSNVYFIFEINPRNIQGKLENVEIPDIGNH</sequence>
<organism evidence="1 2">
    <name type="scientific">Eumeta variegata</name>
    <name type="common">Bagworm moth</name>
    <name type="synonym">Eumeta japonica</name>
    <dbReference type="NCBI Taxonomy" id="151549"/>
    <lineage>
        <taxon>Eukaryota</taxon>
        <taxon>Metazoa</taxon>
        <taxon>Ecdysozoa</taxon>
        <taxon>Arthropoda</taxon>
        <taxon>Hexapoda</taxon>
        <taxon>Insecta</taxon>
        <taxon>Pterygota</taxon>
        <taxon>Neoptera</taxon>
        <taxon>Endopterygota</taxon>
        <taxon>Lepidoptera</taxon>
        <taxon>Glossata</taxon>
        <taxon>Ditrysia</taxon>
        <taxon>Tineoidea</taxon>
        <taxon>Psychidae</taxon>
        <taxon>Oiketicinae</taxon>
        <taxon>Eumeta</taxon>
    </lineage>
</organism>
<accession>A0A4C1W690</accession>
<dbReference type="EMBL" id="BGZK01000469">
    <property type="protein sequence ID" value="GBP45655.1"/>
    <property type="molecule type" value="Genomic_DNA"/>
</dbReference>
<comment type="caution">
    <text evidence="1">The sequence shown here is derived from an EMBL/GenBank/DDBJ whole genome shotgun (WGS) entry which is preliminary data.</text>
</comment>
<reference evidence="1 2" key="1">
    <citation type="journal article" date="2019" name="Commun. Biol.">
        <title>The bagworm genome reveals a unique fibroin gene that provides high tensile strength.</title>
        <authorList>
            <person name="Kono N."/>
            <person name="Nakamura H."/>
            <person name="Ohtoshi R."/>
            <person name="Tomita M."/>
            <person name="Numata K."/>
            <person name="Arakawa K."/>
        </authorList>
    </citation>
    <scope>NUCLEOTIDE SEQUENCE [LARGE SCALE GENOMIC DNA]</scope>
</reference>
<protein>
    <submittedName>
        <fullName evidence="1">Uncharacterized protein</fullName>
    </submittedName>
</protein>
<dbReference type="AlphaFoldDB" id="A0A4C1W690"/>
<name>A0A4C1W690_EUMVA</name>
<evidence type="ECO:0000313" key="1">
    <source>
        <dbReference type="EMBL" id="GBP45655.1"/>
    </source>
</evidence>
<evidence type="ECO:0000313" key="2">
    <source>
        <dbReference type="Proteomes" id="UP000299102"/>
    </source>
</evidence>
<dbReference type="Proteomes" id="UP000299102">
    <property type="component" value="Unassembled WGS sequence"/>
</dbReference>
<proteinExistence type="predicted"/>